<dbReference type="STRING" id="1071378.G0W6V0"/>
<evidence type="ECO:0000256" key="2">
    <source>
        <dbReference type="ARBA" id="ARBA00022946"/>
    </source>
</evidence>
<dbReference type="GO" id="GO:0005762">
    <property type="term" value="C:mitochondrial large ribosomal subunit"/>
    <property type="evidence" value="ECO:0007669"/>
    <property type="project" value="EnsemblFungi"/>
</dbReference>
<dbReference type="Proteomes" id="UP000000689">
    <property type="component" value="Chromosome 2"/>
</dbReference>
<name>G0W6V0_NAUDC</name>
<keyword evidence="2" id="KW-0809">Transit peptide</keyword>
<keyword evidence="3" id="KW-0689">Ribosomal protein</keyword>
<dbReference type="Pfam" id="PF08561">
    <property type="entry name" value="Ribosomal_L37"/>
    <property type="match status" value="1"/>
</dbReference>
<keyword evidence="9" id="KW-1185">Reference proteome</keyword>
<evidence type="ECO:0000256" key="6">
    <source>
        <dbReference type="ARBA" id="ARBA00033752"/>
    </source>
</evidence>
<dbReference type="GO" id="GO:0003735">
    <property type="term" value="F:structural constituent of ribosome"/>
    <property type="evidence" value="ECO:0007669"/>
    <property type="project" value="EnsemblFungi"/>
</dbReference>
<protein>
    <recommendedName>
        <fullName evidence="7">Large ribosomal subunit protein mL54</fullName>
    </recommendedName>
</protein>
<dbReference type="RefSeq" id="XP_003668754.1">
    <property type="nucleotide sequence ID" value="XM_003668706.1"/>
</dbReference>
<accession>G0W6V0</accession>
<reference evidence="8 9" key="1">
    <citation type="journal article" date="2011" name="Proc. Natl. Acad. Sci. U.S.A.">
        <title>Evolutionary erosion of yeast sex chromosomes by mating-type switching accidents.</title>
        <authorList>
            <person name="Gordon J.L."/>
            <person name="Armisen D."/>
            <person name="Proux-Wera E."/>
            <person name="Oheigeartaigh S.S."/>
            <person name="Byrne K.P."/>
            <person name="Wolfe K.H."/>
        </authorList>
    </citation>
    <scope>NUCLEOTIDE SEQUENCE [LARGE SCALE GENOMIC DNA]</scope>
    <source>
        <strain evidence="9">ATCC 10597 / BCRC 20456 / CBS 421 / NBRC 0211 / NRRL Y-12639</strain>
    </source>
</reference>
<keyword evidence="4" id="KW-0496">Mitochondrion</keyword>
<evidence type="ECO:0000313" key="8">
    <source>
        <dbReference type="EMBL" id="CCD23511.1"/>
    </source>
</evidence>
<evidence type="ECO:0000256" key="3">
    <source>
        <dbReference type="ARBA" id="ARBA00022980"/>
    </source>
</evidence>
<evidence type="ECO:0000256" key="5">
    <source>
        <dbReference type="ARBA" id="ARBA00023274"/>
    </source>
</evidence>
<comment type="similarity">
    <text evidence="6">Belongs to the mitochondrion-specific ribosomal protein mL54 family.</text>
</comment>
<evidence type="ECO:0000256" key="1">
    <source>
        <dbReference type="ARBA" id="ARBA00004173"/>
    </source>
</evidence>
<sequence>MLRLFVKRSFSTSIKVLNAEVKVASTIASEIKSSCLAGTPLNLNIKKTGKEPIALEDKEYPEWLWTVLDTKTANGRAKSGKGTSVEESLLARKRQLRVETRKKIKQNNFLSQI</sequence>
<gene>
    <name evidence="8" type="primary">NDAI0B04770</name>
    <name evidence="8" type="ordered locus">NDAI_0B04770</name>
</gene>
<dbReference type="GeneID" id="11498135"/>
<dbReference type="HOGENOM" id="CLU_144297_2_0_1"/>
<dbReference type="KEGG" id="ndi:NDAI_0B04770"/>
<dbReference type="PANTHER" id="PTHR28595:SF1">
    <property type="entry name" value="LARGE RIBOSOMAL SUBUNIT PROTEIN ML54"/>
    <property type="match status" value="1"/>
</dbReference>
<dbReference type="OMA" id="FMKWRRK"/>
<dbReference type="eggNOG" id="KOG3435">
    <property type="taxonomic scope" value="Eukaryota"/>
</dbReference>
<proteinExistence type="inferred from homology"/>
<organism evidence="8 9">
    <name type="scientific">Naumovozyma dairenensis (strain ATCC 10597 / BCRC 20456 / CBS 421 / NBRC 0211 / NRRL Y-12639)</name>
    <name type="common">Saccharomyces dairenensis</name>
    <dbReference type="NCBI Taxonomy" id="1071378"/>
    <lineage>
        <taxon>Eukaryota</taxon>
        <taxon>Fungi</taxon>
        <taxon>Dikarya</taxon>
        <taxon>Ascomycota</taxon>
        <taxon>Saccharomycotina</taxon>
        <taxon>Saccharomycetes</taxon>
        <taxon>Saccharomycetales</taxon>
        <taxon>Saccharomycetaceae</taxon>
        <taxon>Naumovozyma</taxon>
    </lineage>
</organism>
<dbReference type="OrthoDB" id="10252718at2759"/>
<dbReference type="AlphaFoldDB" id="G0W6V0"/>
<evidence type="ECO:0000313" key="9">
    <source>
        <dbReference type="Proteomes" id="UP000000689"/>
    </source>
</evidence>
<keyword evidence="5" id="KW-0687">Ribonucleoprotein</keyword>
<dbReference type="EMBL" id="HE580268">
    <property type="protein sequence ID" value="CCD23511.1"/>
    <property type="molecule type" value="Genomic_DNA"/>
</dbReference>
<evidence type="ECO:0000256" key="4">
    <source>
        <dbReference type="ARBA" id="ARBA00023128"/>
    </source>
</evidence>
<comment type="subcellular location">
    <subcellularLocation>
        <location evidence="1">Mitochondrion</location>
    </subcellularLocation>
</comment>
<dbReference type="PANTHER" id="PTHR28595">
    <property type="entry name" value="39S RIBOSOMAL PROTEIN L54, MITOCHONDRIAL"/>
    <property type="match status" value="1"/>
</dbReference>
<dbReference type="InterPro" id="IPR013870">
    <property type="entry name" value="Ribosomal_mL54"/>
</dbReference>
<evidence type="ECO:0000256" key="7">
    <source>
        <dbReference type="ARBA" id="ARBA00035179"/>
    </source>
</evidence>